<evidence type="ECO:0000313" key="1">
    <source>
        <dbReference type="EMBL" id="GJS61334.1"/>
    </source>
</evidence>
<organism evidence="1 2">
    <name type="scientific">Tanacetum coccineum</name>
    <dbReference type="NCBI Taxonomy" id="301880"/>
    <lineage>
        <taxon>Eukaryota</taxon>
        <taxon>Viridiplantae</taxon>
        <taxon>Streptophyta</taxon>
        <taxon>Embryophyta</taxon>
        <taxon>Tracheophyta</taxon>
        <taxon>Spermatophyta</taxon>
        <taxon>Magnoliopsida</taxon>
        <taxon>eudicotyledons</taxon>
        <taxon>Gunneridae</taxon>
        <taxon>Pentapetalae</taxon>
        <taxon>asterids</taxon>
        <taxon>campanulids</taxon>
        <taxon>Asterales</taxon>
        <taxon>Asteraceae</taxon>
        <taxon>Asteroideae</taxon>
        <taxon>Anthemideae</taxon>
        <taxon>Anthemidinae</taxon>
        <taxon>Tanacetum</taxon>
    </lineage>
</organism>
<dbReference type="Pfam" id="PF14223">
    <property type="entry name" value="Retrotran_gag_2"/>
    <property type="match status" value="1"/>
</dbReference>
<dbReference type="PANTHER" id="PTHR35317:SF44">
    <property type="entry name" value="RNA-DIRECTED DNA POLYMERASE"/>
    <property type="match status" value="1"/>
</dbReference>
<accession>A0ABQ4X7Y2</accession>
<name>A0ABQ4X7Y2_9ASTR</name>
<sequence length="464" mass="52397">MVVGESSQPPVKDTTLTFQCPLLTSKNYTIWRMRMEVLIGIHRVWDVVDPCSDDAKKNNIVKGLLFQSIPEYLILQIRNLKTGKEMWEAIKTHNLGTDRVKEVRLQTLIKEFENMKMSDNDCIETICRKVASGNIHLLHVLTKVNYRGVNLSSCKAEFMAATAAACQATWLREVLAEVTENEQIAGKCPLSVLQSWTDFRLFSDSKFQRKMVNVKLEWSGRALLVAFEFCCNRLQQYVNPTYVDKFGYDHPGGYERDMGGYHDDRPRGRFAGRSSGGYQGGPEIINCASSERYDAVVLERGLYLLRRFIPKVLFFSFRYGQAIVAPGICGDLAIYNMMKDSRLIHVASLIFSPSSLTIQYLCKSTKFLGQNTTKDIKSDSGDSATSGITRFNQIGLVMFCFILDLSGVQDFNICSLFLASSNHELIFHDTIRPVASFFLVASLDFCSDTTVDHCGLFLCFLQTT</sequence>
<evidence type="ECO:0000313" key="2">
    <source>
        <dbReference type="Proteomes" id="UP001151760"/>
    </source>
</evidence>
<reference evidence="1" key="1">
    <citation type="journal article" date="2022" name="Int. J. Mol. Sci.">
        <title>Draft Genome of Tanacetum Coccineum: Genomic Comparison of Closely Related Tanacetum-Family Plants.</title>
        <authorList>
            <person name="Yamashiro T."/>
            <person name="Shiraishi A."/>
            <person name="Nakayama K."/>
            <person name="Satake H."/>
        </authorList>
    </citation>
    <scope>NUCLEOTIDE SEQUENCE</scope>
</reference>
<dbReference type="Proteomes" id="UP001151760">
    <property type="component" value="Unassembled WGS sequence"/>
</dbReference>
<reference evidence="1" key="2">
    <citation type="submission" date="2022-01" db="EMBL/GenBank/DDBJ databases">
        <authorList>
            <person name="Yamashiro T."/>
            <person name="Shiraishi A."/>
            <person name="Satake H."/>
            <person name="Nakayama K."/>
        </authorList>
    </citation>
    <scope>NUCLEOTIDE SEQUENCE</scope>
</reference>
<gene>
    <name evidence="1" type="ORF">Tco_0656118</name>
</gene>
<dbReference type="PANTHER" id="PTHR35317">
    <property type="entry name" value="OS04G0629600 PROTEIN"/>
    <property type="match status" value="1"/>
</dbReference>
<keyword evidence="2" id="KW-1185">Reference proteome</keyword>
<proteinExistence type="predicted"/>
<dbReference type="EMBL" id="BQNB010009283">
    <property type="protein sequence ID" value="GJS61334.1"/>
    <property type="molecule type" value="Genomic_DNA"/>
</dbReference>
<comment type="caution">
    <text evidence="1">The sequence shown here is derived from an EMBL/GenBank/DDBJ whole genome shotgun (WGS) entry which is preliminary data.</text>
</comment>
<protein>
    <recommendedName>
        <fullName evidence="3">DUF4219 domain-containing protein</fullName>
    </recommendedName>
</protein>
<evidence type="ECO:0008006" key="3">
    <source>
        <dbReference type="Google" id="ProtNLM"/>
    </source>
</evidence>